<feature type="transmembrane region" description="Helical" evidence="1">
    <location>
        <begin position="153"/>
        <end position="176"/>
    </location>
</feature>
<proteinExistence type="predicted"/>
<evidence type="ECO:0000313" key="2">
    <source>
        <dbReference type="EMBL" id="TCI12216.1"/>
    </source>
</evidence>
<feature type="transmembrane region" description="Helical" evidence="1">
    <location>
        <begin position="95"/>
        <end position="123"/>
    </location>
</feature>
<gene>
    <name evidence="2" type="ORF">EZM97_02315</name>
</gene>
<feature type="transmembrane region" description="Helical" evidence="1">
    <location>
        <begin position="7"/>
        <end position="29"/>
    </location>
</feature>
<protein>
    <submittedName>
        <fullName evidence="2">YggT family protein</fullName>
    </submittedName>
</protein>
<dbReference type="InterPro" id="IPR003425">
    <property type="entry name" value="CCB3/YggT"/>
</dbReference>
<name>A0A4R0YZH0_9GAMM</name>
<reference evidence="2 3" key="1">
    <citation type="submission" date="2019-02" db="EMBL/GenBank/DDBJ databases">
        <title>Dyella amyloliquefaciens sp. nov., isolated from forest soil.</title>
        <authorList>
            <person name="Gao Z.-H."/>
            <person name="Qiu L.-H."/>
        </authorList>
    </citation>
    <scope>NUCLEOTIDE SEQUENCE [LARGE SCALE GENOMIC DNA]</scope>
    <source>
        <strain evidence="2 3">KACC 12747</strain>
    </source>
</reference>
<keyword evidence="3" id="KW-1185">Reference proteome</keyword>
<sequence length="191" mass="21655">MNYLLNAFSFLLDIVFGALATLFVLRLVAEASRVDFHNPVSQFIYRYTNPVLAPLRRVLPNWRRINLAAIVVAWAIMLVKRLIQFAMVGIAPNALGLMLLSLVELADFILLFYIVVIFVWSLMGLFQVDRYHPVMRLCDTLVSPLLRPVRGKLVVGMFDFGPWAVLIGLTLARMLVIDPLRDQCARLVLGL</sequence>
<evidence type="ECO:0000313" key="3">
    <source>
        <dbReference type="Proteomes" id="UP000291822"/>
    </source>
</evidence>
<dbReference type="EMBL" id="SJTG01000001">
    <property type="protein sequence ID" value="TCI12216.1"/>
    <property type="molecule type" value="Genomic_DNA"/>
</dbReference>
<keyword evidence="1" id="KW-0472">Membrane</keyword>
<evidence type="ECO:0000256" key="1">
    <source>
        <dbReference type="SAM" id="Phobius"/>
    </source>
</evidence>
<dbReference type="Pfam" id="PF02325">
    <property type="entry name" value="CCB3_YggT"/>
    <property type="match status" value="2"/>
</dbReference>
<organism evidence="2 3">
    <name type="scientific">Dyella soli</name>
    <dbReference type="NCBI Taxonomy" id="522319"/>
    <lineage>
        <taxon>Bacteria</taxon>
        <taxon>Pseudomonadati</taxon>
        <taxon>Pseudomonadota</taxon>
        <taxon>Gammaproteobacteria</taxon>
        <taxon>Lysobacterales</taxon>
        <taxon>Rhodanobacteraceae</taxon>
        <taxon>Dyella</taxon>
    </lineage>
</organism>
<comment type="caution">
    <text evidence="2">The sequence shown here is derived from an EMBL/GenBank/DDBJ whole genome shotgun (WGS) entry which is preliminary data.</text>
</comment>
<keyword evidence="1" id="KW-1133">Transmembrane helix</keyword>
<dbReference type="RefSeq" id="WP_131151004.1">
    <property type="nucleotide sequence ID" value="NZ_SJTG01000001.1"/>
</dbReference>
<accession>A0A4R0YZH0</accession>
<dbReference type="Proteomes" id="UP000291822">
    <property type="component" value="Unassembled WGS sequence"/>
</dbReference>
<keyword evidence="1" id="KW-0812">Transmembrane</keyword>
<dbReference type="GO" id="GO:0016020">
    <property type="term" value="C:membrane"/>
    <property type="evidence" value="ECO:0007669"/>
    <property type="project" value="InterPro"/>
</dbReference>
<dbReference type="AlphaFoldDB" id="A0A4R0YZH0"/>